<feature type="compositionally biased region" description="Basic residues" evidence="1">
    <location>
        <begin position="1"/>
        <end position="10"/>
    </location>
</feature>
<sequence>MPTVAKKRTRAEKPVSEATLTLTEPTRKKPRISTESSSSDAQPTTARKSASSKPKNIPATSKTTKVAPSKKSTQESIENAIGYAEHKESLKSGLKDLKEHVRRDRTDGYEEQAEMMTDISAEILKWLPKLWQLMTKVKGPDFKRIQQALVLCTDTVKGMEKCNSRCEYTDLPFNIKITDDDKNVIYKSSECVLDMLAWMWKELLVHAASKNQSIDAMLTLVERRDLAHSVFSLIRKPGSKQKGNEEEFWDAHWSDAMKESASQMCAKRQQK</sequence>
<feature type="region of interest" description="Disordered" evidence="1">
    <location>
        <begin position="1"/>
        <end position="76"/>
    </location>
</feature>
<feature type="compositionally biased region" description="Polar residues" evidence="1">
    <location>
        <begin position="33"/>
        <end position="76"/>
    </location>
</feature>
<evidence type="ECO:0000313" key="2">
    <source>
        <dbReference type="EMBL" id="KAG5170761.1"/>
    </source>
</evidence>
<gene>
    <name evidence="2" type="ORF">JR316_005152</name>
</gene>
<reference evidence="2" key="1">
    <citation type="submission" date="2021-02" db="EMBL/GenBank/DDBJ databases">
        <title>Psilocybe cubensis genome.</title>
        <authorList>
            <person name="Mckernan K.J."/>
            <person name="Crawford S."/>
            <person name="Trippe A."/>
            <person name="Kane L.T."/>
            <person name="Mclaughlin S."/>
        </authorList>
    </citation>
    <scope>NUCLEOTIDE SEQUENCE [LARGE SCALE GENOMIC DNA]</scope>
    <source>
        <strain evidence="2">MGC-MH-2018</strain>
    </source>
</reference>
<dbReference type="EMBL" id="JAFIQS010000004">
    <property type="protein sequence ID" value="KAG5170761.1"/>
    <property type="molecule type" value="Genomic_DNA"/>
</dbReference>
<proteinExistence type="predicted"/>
<name>A0A8H7Y3E7_PSICU</name>
<dbReference type="AlphaFoldDB" id="A0A8H7Y3E7"/>
<comment type="caution">
    <text evidence="2">The sequence shown here is derived from an EMBL/GenBank/DDBJ whole genome shotgun (WGS) entry which is preliminary data.</text>
</comment>
<dbReference type="OrthoDB" id="3051453at2759"/>
<evidence type="ECO:0000256" key="1">
    <source>
        <dbReference type="SAM" id="MobiDB-lite"/>
    </source>
</evidence>
<organism evidence="2">
    <name type="scientific">Psilocybe cubensis</name>
    <name type="common">Psychedelic mushroom</name>
    <name type="synonym">Stropharia cubensis</name>
    <dbReference type="NCBI Taxonomy" id="181762"/>
    <lineage>
        <taxon>Eukaryota</taxon>
        <taxon>Fungi</taxon>
        <taxon>Dikarya</taxon>
        <taxon>Basidiomycota</taxon>
        <taxon>Agaricomycotina</taxon>
        <taxon>Agaricomycetes</taxon>
        <taxon>Agaricomycetidae</taxon>
        <taxon>Agaricales</taxon>
        <taxon>Agaricineae</taxon>
        <taxon>Strophariaceae</taxon>
        <taxon>Psilocybe</taxon>
    </lineage>
</organism>
<protein>
    <submittedName>
        <fullName evidence="2">Uncharacterized protein</fullName>
    </submittedName>
</protein>
<accession>A0A8H7Y3E7</accession>